<dbReference type="InterPro" id="IPR039039">
    <property type="entry name" value="RAI1-like_fam"/>
</dbReference>
<evidence type="ECO:0000256" key="1">
    <source>
        <dbReference type="ARBA" id="ARBA00001968"/>
    </source>
</evidence>
<comment type="catalytic activity">
    <reaction evidence="4">
        <text>a 5'-end triphospho-ribonucleoside in mRNA + H2O = a 5'-end phospho-ribonucleoside in mRNA + diphosphate + H(+)</text>
        <dbReference type="Rhea" id="RHEA:78683"/>
        <dbReference type="Rhea" id="RHEA-COMP:15692"/>
        <dbReference type="Rhea" id="RHEA-COMP:17164"/>
        <dbReference type="ChEBI" id="CHEBI:15377"/>
        <dbReference type="ChEBI" id="CHEBI:15378"/>
        <dbReference type="ChEBI" id="CHEBI:33019"/>
        <dbReference type="ChEBI" id="CHEBI:138282"/>
        <dbReference type="ChEBI" id="CHEBI:167618"/>
    </reaction>
    <physiologicalReaction direction="left-to-right" evidence="4">
        <dbReference type="Rhea" id="RHEA:78684"/>
    </physiologicalReaction>
</comment>
<evidence type="ECO:0000259" key="8">
    <source>
        <dbReference type="Pfam" id="PF08652"/>
    </source>
</evidence>
<keyword evidence="6" id="KW-0694">RNA-binding</keyword>
<evidence type="ECO:0000256" key="4">
    <source>
        <dbReference type="ARBA" id="ARBA00044692"/>
    </source>
</evidence>
<keyword evidence="6" id="KW-0547">Nucleotide-binding</keyword>
<dbReference type="EC" id="3.6.1.-" evidence="6"/>
<dbReference type="GO" id="GO:0003723">
    <property type="term" value="F:RNA binding"/>
    <property type="evidence" value="ECO:0007669"/>
    <property type="project" value="UniProtKB-KW"/>
</dbReference>
<dbReference type="GO" id="GO:0000956">
    <property type="term" value="P:nuclear-transcribed mRNA catabolic process"/>
    <property type="evidence" value="ECO:0007669"/>
    <property type="project" value="TreeGrafter"/>
</dbReference>
<dbReference type="EMBL" id="JANBQB010000034">
    <property type="protein sequence ID" value="KAJ1983988.1"/>
    <property type="molecule type" value="Genomic_DNA"/>
</dbReference>
<keyword evidence="9" id="KW-0255">Endonuclease</keyword>
<comment type="cofactor">
    <cofactor evidence="1 6">
        <name>a divalent metal cation</name>
        <dbReference type="ChEBI" id="CHEBI:60240"/>
    </cofactor>
</comment>
<dbReference type="OrthoDB" id="5853397at2759"/>
<evidence type="ECO:0000256" key="3">
    <source>
        <dbReference type="ARBA" id="ARBA00044676"/>
    </source>
</evidence>
<evidence type="ECO:0000256" key="7">
    <source>
        <dbReference type="SAM" id="MobiDB-lite"/>
    </source>
</evidence>
<dbReference type="GO" id="GO:0005829">
    <property type="term" value="C:cytosol"/>
    <property type="evidence" value="ECO:0007669"/>
    <property type="project" value="TreeGrafter"/>
</dbReference>
<dbReference type="PANTHER" id="PTHR12395">
    <property type="entry name" value="DOM-3 RELATED"/>
    <property type="match status" value="1"/>
</dbReference>
<proteinExistence type="inferred from homology"/>
<dbReference type="GO" id="GO:0000166">
    <property type="term" value="F:nucleotide binding"/>
    <property type="evidence" value="ECO:0007669"/>
    <property type="project" value="UniProtKB-KW"/>
</dbReference>
<evidence type="ECO:0000256" key="2">
    <source>
        <dbReference type="ARBA" id="ARBA00006562"/>
    </source>
</evidence>
<feature type="region of interest" description="Disordered" evidence="7">
    <location>
        <begin position="1"/>
        <end position="23"/>
    </location>
</feature>
<evidence type="ECO:0000256" key="6">
    <source>
        <dbReference type="RuleBase" id="RU367113"/>
    </source>
</evidence>
<evidence type="ECO:0000313" key="9">
    <source>
        <dbReference type="EMBL" id="KAJ1983988.1"/>
    </source>
</evidence>
<evidence type="ECO:0000256" key="5">
    <source>
        <dbReference type="ARBA" id="ARBA00048124"/>
    </source>
</evidence>
<evidence type="ECO:0000313" key="10">
    <source>
        <dbReference type="Proteomes" id="UP001151582"/>
    </source>
</evidence>
<dbReference type="GO" id="GO:0004519">
    <property type="term" value="F:endonuclease activity"/>
    <property type="evidence" value="ECO:0007669"/>
    <property type="project" value="UniProtKB-KW"/>
</dbReference>
<dbReference type="Proteomes" id="UP001151582">
    <property type="component" value="Unassembled WGS sequence"/>
</dbReference>
<keyword evidence="6" id="KW-0540">Nuclease</keyword>
<keyword evidence="10" id="KW-1185">Reference proteome</keyword>
<comment type="catalytic activity">
    <reaction evidence="5">
        <text>a 5'-end NAD(+)-phospho-ribonucleoside in mRNA + H2O = a 5'-end phospho-ribonucleoside in mRNA + NAD(+) + H(+)</text>
        <dbReference type="Rhea" id="RHEA:60880"/>
        <dbReference type="Rhea" id="RHEA-COMP:15692"/>
        <dbReference type="Rhea" id="RHEA-COMP:15698"/>
        <dbReference type="ChEBI" id="CHEBI:15377"/>
        <dbReference type="ChEBI" id="CHEBI:15378"/>
        <dbReference type="ChEBI" id="CHEBI:57540"/>
        <dbReference type="ChEBI" id="CHEBI:138282"/>
        <dbReference type="ChEBI" id="CHEBI:144029"/>
    </reaction>
    <physiologicalReaction direction="left-to-right" evidence="5">
        <dbReference type="Rhea" id="RHEA:60881"/>
    </physiologicalReaction>
</comment>
<dbReference type="InterPro" id="IPR013961">
    <property type="entry name" value="RAI1"/>
</dbReference>
<comment type="catalytic activity">
    <reaction evidence="3">
        <text>a 5'-end (N(7)-methyl 5'-triphosphoguanosine)-ribonucleoside-ribonucleotide in mRNA + H2O = a (N(7)-methyl 5'-triphosphoguanosine)-nucleoside + a 5'-end phospho-ribonucleoside in mRNA + H(+)</text>
        <dbReference type="Rhea" id="RHEA:66928"/>
        <dbReference type="Rhea" id="RHEA-COMP:15692"/>
        <dbReference type="Rhea" id="RHEA-COMP:17313"/>
        <dbReference type="ChEBI" id="CHEBI:15377"/>
        <dbReference type="ChEBI" id="CHEBI:15378"/>
        <dbReference type="ChEBI" id="CHEBI:138282"/>
        <dbReference type="ChEBI" id="CHEBI:172876"/>
        <dbReference type="ChEBI" id="CHEBI:172877"/>
    </reaction>
    <physiologicalReaction direction="left-to-right" evidence="3">
        <dbReference type="Rhea" id="RHEA:66929"/>
    </physiologicalReaction>
</comment>
<protein>
    <recommendedName>
        <fullName evidence="6">Decapping nuclease</fullName>
        <ecNumber evidence="6">3.6.1.-</ecNumber>
    </recommendedName>
</protein>
<feature type="domain" description="RAI1-like" evidence="8">
    <location>
        <begin position="25"/>
        <end position="361"/>
    </location>
</feature>
<comment type="subcellular location">
    <subcellularLocation>
        <location evidence="6">Nucleus</location>
    </subcellularLocation>
</comment>
<reference evidence="9" key="1">
    <citation type="submission" date="2022-07" db="EMBL/GenBank/DDBJ databases">
        <title>Phylogenomic reconstructions and comparative analyses of Kickxellomycotina fungi.</title>
        <authorList>
            <person name="Reynolds N.K."/>
            <person name="Stajich J.E."/>
            <person name="Barry K."/>
            <person name="Grigoriev I.V."/>
            <person name="Crous P."/>
            <person name="Smith M.E."/>
        </authorList>
    </citation>
    <scope>NUCLEOTIDE SEQUENCE</scope>
    <source>
        <strain evidence="9">RSA 567</strain>
    </source>
</reference>
<keyword evidence="6" id="KW-0539">Nucleus</keyword>
<dbReference type="Pfam" id="PF08652">
    <property type="entry name" value="RAI1"/>
    <property type="match status" value="1"/>
</dbReference>
<name>A0A9W8BAW9_9FUNG</name>
<comment type="similarity">
    <text evidence="2 6">Belongs to the DXO/Dom3Z family.</text>
</comment>
<comment type="function">
    <text evidence="6">Decapping enzyme for NAD-capped RNAs: specifically hydrolyzes the nicotinamide adenine dinucleotide (NAD) cap from a subset of RNAs by removing the entire NAD moiety from the 5'-end of an NAD-capped RNA.</text>
</comment>
<keyword evidence="6" id="KW-0378">Hydrolase</keyword>
<keyword evidence="6" id="KW-0479">Metal-binding</keyword>
<dbReference type="GO" id="GO:0034353">
    <property type="term" value="F:mRNA 5'-diphosphatase activity"/>
    <property type="evidence" value="ECO:0007669"/>
    <property type="project" value="TreeGrafter"/>
</dbReference>
<dbReference type="GO" id="GO:0046872">
    <property type="term" value="F:metal ion binding"/>
    <property type="evidence" value="ECO:0007669"/>
    <property type="project" value="UniProtKB-KW"/>
</dbReference>
<dbReference type="PANTHER" id="PTHR12395:SF9">
    <property type="entry name" value="DECAPPING AND EXORIBONUCLEASE PROTEIN"/>
    <property type="match status" value="1"/>
</dbReference>
<accession>A0A9W8BAW9</accession>
<dbReference type="AlphaFoldDB" id="A0A9W8BAW9"/>
<organism evidence="9 10">
    <name type="scientific">Dimargaris verticillata</name>
    <dbReference type="NCBI Taxonomy" id="2761393"/>
    <lineage>
        <taxon>Eukaryota</taxon>
        <taxon>Fungi</taxon>
        <taxon>Fungi incertae sedis</taxon>
        <taxon>Zoopagomycota</taxon>
        <taxon>Kickxellomycotina</taxon>
        <taxon>Dimargaritomycetes</taxon>
        <taxon>Dimargaritales</taxon>
        <taxon>Dimargaritaceae</taxon>
        <taxon>Dimargaris</taxon>
    </lineage>
</organism>
<dbReference type="GO" id="GO:0110155">
    <property type="term" value="P:NAD-cap decapping"/>
    <property type="evidence" value="ECO:0007669"/>
    <property type="project" value="TreeGrafter"/>
</dbReference>
<gene>
    <name evidence="9" type="primary">RAI1</name>
    <name evidence="9" type="ORF">H4R34_000948</name>
</gene>
<sequence>MAAPDPPQFRVPYPDRLTGPTPPYQKPTEILSYSLDNDRRICYDDRGLSCYYEAPLGTCLFDRFETFKARDITVNEHLDNLLLSLVHAKASKALDLTKQPRFITFRGLLTRIMCLPFQNRDDWEFGATRYNGTIYIEEHLTEARLRSQPSTQKHKLLTYSGYRFETVSTVPVEPSAITGPDDPRLTERHGLDTNNMAEFNVVFRTKLGNHSILFGAEIDCVSHGMHKDGRSDRYMELKTSGVMTNRKGRESFQRYKLLKFYIQSYLAAIPKIVVGFRDDRGYLRKHHTFDTLKIPRIVRDQRFWDPAVCFRFADQFLSWLETVISVDDPYSTYTIRYDSTSRNISVLFKGQESGHFLPPAFVDAFAQWEA</sequence>
<dbReference type="GO" id="GO:0005634">
    <property type="term" value="C:nucleus"/>
    <property type="evidence" value="ECO:0007669"/>
    <property type="project" value="UniProtKB-SubCell"/>
</dbReference>
<comment type="caution">
    <text evidence="9">The sequence shown here is derived from an EMBL/GenBank/DDBJ whole genome shotgun (WGS) entry which is preliminary data.</text>
</comment>